<name>A0A563E1D0_9MICO</name>
<keyword evidence="7" id="KW-0067">ATP-binding</keyword>
<dbReference type="CDD" id="cd16917">
    <property type="entry name" value="HATPase_UhpB-NarQ-NarX-like"/>
    <property type="match status" value="1"/>
</dbReference>
<feature type="transmembrane region" description="Helical" evidence="11">
    <location>
        <begin position="113"/>
        <end position="138"/>
    </location>
</feature>
<feature type="coiled-coil region" evidence="9">
    <location>
        <begin position="198"/>
        <end position="225"/>
    </location>
</feature>
<evidence type="ECO:0000256" key="2">
    <source>
        <dbReference type="ARBA" id="ARBA00012438"/>
    </source>
</evidence>
<gene>
    <name evidence="14" type="ORF">FGL98_10940</name>
</gene>
<evidence type="ECO:0000256" key="10">
    <source>
        <dbReference type="SAM" id="MobiDB-lite"/>
    </source>
</evidence>
<organism evidence="14 15">
    <name type="scientific">Leekyejoonella antrihumi</name>
    <dbReference type="NCBI Taxonomy" id="1660198"/>
    <lineage>
        <taxon>Bacteria</taxon>
        <taxon>Bacillati</taxon>
        <taxon>Actinomycetota</taxon>
        <taxon>Actinomycetes</taxon>
        <taxon>Micrococcales</taxon>
        <taxon>Dermacoccaceae</taxon>
        <taxon>Leekyejoonella</taxon>
    </lineage>
</organism>
<dbReference type="InterPro" id="IPR050482">
    <property type="entry name" value="Sensor_HK_TwoCompSys"/>
</dbReference>
<dbReference type="Gene3D" id="1.20.5.1930">
    <property type="match status" value="1"/>
</dbReference>
<reference evidence="14 15" key="1">
    <citation type="submission" date="2019-05" db="EMBL/GenBank/DDBJ databases">
        <authorList>
            <person name="Lee S.D."/>
        </authorList>
    </citation>
    <scope>NUCLEOTIDE SEQUENCE [LARGE SCALE GENOMIC DNA]</scope>
    <source>
        <strain evidence="14 15">C5-26</strain>
    </source>
</reference>
<dbReference type="Proteomes" id="UP000320244">
    <property type="component" value="Unassembled WGS sequence"/>
</dbReference>
<dbReference type="Pfam" id="PF07730">
    <property type="entry name" value="HisKA_3"/>
    <property type="match status" value="1"/>
</dbReference>
<dbReference type="GO" id="GO:0005524">
    <property type="term" value="F:ATP binding"/>
    <property type="evidence" value="ECO:0007669"/>
    <property type="project" value="UniProtKB-KW"/>
</dbReference>
<evidence type="ECO:0000256" key="9">
    <source>
        <dbReference type="SAM" id="Coils"/>
    </source>
</evidence>
<evidence type="ECO:0000256" key="5">
    <source>
        <dbReference type="ARBA" id="ARBA00022741"/>
    </source>
</evidence>
<dbReference type="Pfam" id="PF23539">
    <property type="entry name" value="DUF7134"/>
    <property type="match status" value="1"/>
</dbReference>
<feature type="transmembrane region" description="Helical" evidence="11">
    <location>
        <begin position="170"/>
        <end position="191"/>
    </location>
</feature>
<evidence type="ECO:0000256" key="6">
    <source>
        <dbReference type="ARBA" id="ARBA00022777"/>
    </source>
</evidence>
<comment type="catalytic activity">
    <reaction evidence="1">
        <text>ATP + protein L-histidine = ADP + protein N-phospho-L-histidine.</text>
        <dbReference type="EC" id="2.7.13.3"/>
    </reaction>
</comment>
<proteinExistence type="predicted"/>
<dbReference type="PANTHER" id="PTHR24421">
    <property type="entry name" value="NITRATE/NITRITE SENSOR PROTEIN NARX-RELATED"/>
    <property type="match status" value="1"/>
</dbReference>
<evidence type="ECO:0000259" key="12">
    <source>
        <dbReference type="Pfam" id="PF07730"/>
    </source>
</evidence>
<evidence type="ECO:0000256" key="7">
    <source>
        <dbReference type="ARBA" id="ARBA00022840"/>
    </source>
</evidence>
<keyword evidence="11" id="KW-1133">Transmembrane helix</keyword>
<evidence type="ECO:0000313" key="15">
    <source>
        <dbReference type="Proteomes" id="UP000320244"/>
    </source>
</evidence>
<feature type="region of interest" description="Disordered" evidence="10">
    <location>
        <begin position="13"/>
        <end position="32"/>
    </location>
</feature>
<evidence type="ECO:0000256" key="8">
    <source>
        <dbReference type="ARBA" id="ARBA00023012"/>
    </source>
</evidence>
<feature type="transmembrane region" description="Helical" evidence="11">
    <location>
        <begin position="82"/>
        <end position="101"/>
    </location>
</feature>
<evidence type="ECO:0000256" key="1">
    <source>
        <dbReference type="ARBA" id="ARBA00000085"/>
    </source>
</evidence>
<keyword evidence="11" id="KW-0472">Membrane</keyword>
<dbReference type="InterPro" id="IPR036890">
    <property type="entry name" value="HATPase_C_sf"/>
</dbReference>
<keyword evidence="8" id="KW-0902">Two-component regulatory system</keyword>
<dbReference type="GO" id="GO:0016020">
    <property type="term" value="C:membrane"/>
    <property type="evidence" value="ECO:0007669"/>
    <property type="project" value="InterPro"/>
</dbReference>
<dbReference type="GO" id="GO:0046983">
    <property type="term" value="F:protein dimerization activity"/>
    <property type="evidence" value="ECO:0007669"/>
    <property type="project" value="InterPro"/>
</dbReference>
<reference evidence="14 15" key="2">
    <citation type="submission" date="2019-08" db="EMBL/GenBank/DDBJ databases">
        <title>Jejuicoccus antrihumi gen. nov., sp. nov., a new member of the family Dermacoccaceae isolated from a cave.</title>
        <authorList>
            <person name="Schumann P."/>
            <person name="Kim I.S."/>
        </authorList>
    </citation>
    <scope>NUCLEOTIDE SEQUENCE [LARGE SCALE GENOMIC DNA]</scope>
    <source>
        <strain evidence="14 15">C5-26</strain>
    </source>
</reference>
<evidence type="ECO:0000256" key="4">
    <source>
        <dbReference type="ARBA" id="ARBA00022679"/>
    </source>
</evidence>
<dbReference type="SUPFAM" id="SSF55874">
    <property type="entry name" value="ATPase domain of HSP90 chaperone/DNA topoisomerase II/histidine kinase"/>
    <property type="match status" value="1"/>
</dbReference>
<dbReference type="InterPro" id="IPR055558">
    <property type="entry name" value="DUF7134"/>
</dbReference>
<keyword evidence="6 14" id="KW-0418">Kinase</keyword>
<keyword evidence="4" id="KW-0808">Transferase</keyword>
<feature type="domain" description="DUF7134" evidence="13">
    <location>
        <begin position="48"/>
        <end position="195"/>
    </location>
</feature>
<dbReference type="InterPro" id="IPR011712">
    <property type="entry name" value="Sig_transdc_His_kin_sub3_dim/P"/>
</dbReference>
<dbReference type="AlphaFoldDB" id="A0A563E1D0"/>
<dbReference type="GO" id="GO:0000155">
    <property type="term" value="F:phosphorelay sensor kinase activity"/>
    <property type="evidence" value="ECO:0007669"/>
    <property type="project" value="InterPro"/>
</dbReference>
<keyword evidence="15" id="KW-1185">Reference proteome</keyword>
<dbReference type="EMBL" id="VCQV01000013">
    <property type="protein sequence ID" value="TWP36205.1"/>
    <property type="molecule type" value="Genomic_DNA"/>
</dbReference>
<dbReference type="PANTHER" id="PTHR24421:SF10">
    <property type="entry name" value="NITRATE_NITRITE SENSOR PROTEIN NARQ"/>
    <property type="match status" value="1"/>
</dbReference>
<evidence type="ECO:0000313" key="14">
    <source>
        <dbReference type="EMBL" id="TWP36205.1"/>
    </source>
</evidence>
<dbReference type="OrthoDB" id="227596at2"/>
<keyword evidence="11" id="KW-0812">Transmembrane</keyword>
<feature type="transmembrane region" description="Helical" evidence="11">
    <location>
        <begin position="145"/>
        <end position="164"/>
    </location>
</feature>
<protein>
    <recommendedName>
        <fullName evidence="2">histidine kinase</fullName>
        <ecNumber evidence="2">2.7.13.3</ecNumber>
    </recommendedName>
</protein>
<keyword evidence="9" id="KW-0175">Coiled coil</keyword>
<feature type="domain" description="Signal transduction histidine kinase subgroup 3 dimerisation and phosphoacceptor" evidence="12">
    <location>
        <begin position="223"/>
        <end position="285"/>
    </location>
</feature>
<evidence type="ECO:0000259" key="13">
    <source>
        <dbReference type="Pfam" id="PF23539"/>
    </source>
</evidence>
<evidence type="ECO:0000256" key="11">
    <source>
        <dbReference type="SAM" id="Phobius"/>
    </source>
</evidence>
<keyword evidence="5" id="KW-0547">Nucleotide-binding</keyword>
<keyword evidence="3" id="KW-0597">Phosphoprotein</keyword>
<comment type="caution">
    <text evidence="14">The sequence shown here is derived from an EMBL/GenBank/DDBJ whole genome shotgun (WGS) entry which is preliminary data.</text>
</comment>
<dbReference type="Gene3D" id="3.30.565.10">
    <property type="entry name" value="Histidine kinase-like ATPase, C-terminal domain"/>
    <property type="match status" value="1"/>
</dbReference>
<sequence>MDRILRAARLGRGRTRPGSLPAQEEGRLTTTRVPGRPANLTSPWGRVHRWAVAHPVLVDLLLVLLLEAWATRLQHRIDRQELAAAVLSQLLILPLAIRRIWPWRLMCYLCAVGFVQWLLGDALVADAALLIGLYTVAVHDSRRRAWIAAGILEVGVIMASIRFAPSGDSVAASLVFLTGMVAAALFGGITLQVRRQYVASMVERAAQLERERDQQLRLAATAERNRIAREMHDVVAHSLSVIITLADAAVLADDATGTELMSQVAATGRTSMAEMRQLLGILRDDDVATGAPLTPQPALGQLGQLVEEVRSAGLPVTLSMSGQPQSLSQTRSAAVYRIVQEGLTNVLKHAIEPTRVAVHLSWSTDLLKVVIQDDGHPGVGDAPGVGHGVTGMRERAAVFGGTLDCGPRAAGWRVDARLPLAQGCPSDQIRLREQDRP</sequence>
<dbReference type="EC" id="2.7.13.3" evidence="2"/>
<evidence type="ECO:0000256" key="3">
    <source>
        <dbReference type="ARBA" id="ARBA00022553"/>
    </source>
</evidence>
<accession>A0A563E1D0</accession>